<evidence type="ECO:0008006" key="5">
    <source>
        <dbReference type="Google" id="ProtNLM"/>
    </source>
</evidence>
<organism evidence="1 4">
    <name type="scientific">Myxococcus fulvus</name>
    <dbReference type="NCBI Taxonomy" id="33"/>
    <lineage>
        <taxon>Bacteria</taxon>
        <taxon>Pseudomonadati</taxon>
        <taxon>Myxococcota</taxon>
        <taxon>Myxococcia</taxon>
        <taxon>Myxococcales</taxon>
        <taxon>Cystobacterineae</taxon>
        <taxon>Myxococcaceae</taxon>
        <taxon>Myxococcus</taxon>
    </lineage>
</organism>
<sequence length="199" mass="21339">MRAPGQPWLVSMLFLLGACGGFNNGQLGEGSVRGRILGADADVAWVSVFGESDVMTGVSSDGRFELEGVPARTVELLVLASRTHAARVRVVPQGARIIDVGDIAAAPGAFITVRLRSQDGNVPEEGEVEVDGTPFDDLPVDPSTGELRVGPLPEGCYELEVDAKEHAKKEEQVCVREGEERLHDVVLDKTDDDDEEDDD</sequence>
<dbReference type="PROSITE" id="PS51257">
    <property type="entry name" value="PROKAR_LIPOPROTEIN"/>
    <property type="match status" value="1"/>
</dbReference>
<dbReference type="STRING" id="1334629.MFUL124B02_36135"/>
<comment type="caution">
    <text evidence="1">The sequence shown here is derived from an EMBL/GenBank/DDBJ whole genome shotgun (WGS) entry which is preliminary data.</text>
</comment>
<reference evidence="2 3" key="1">
    <citation type="submission" date="2016-10" db="EMBL/GenBank/DDBJ databases">
        <authorList>
            <person name="Varghese N."/>
            <person name="Submissions S."/>
        </authorList>
    </citation>
    <scope>NUCLEOTIDE SEQUENCE [LARGE SCALE GENOMIC DNA]</scope>
    <source>
        <strain evidence="2 3">DSM 16525</strain>
    </source>
</reference>
<evidence type="ECO:0000313" key="3">
    <source>
        <dbReference type="Proteomes" id="UP000183760"/>
    </source>
</evidence>
<dbReference type="OrthoDB" id="5503306at2"/>
<dbReference type="AlphaFoldDB" id="A0A511SVH3"/>
<proteinExistence type="predicted"/>
<evidence type="ECO:0000313" key="1">
    <source>
        <dbReference type="EMBL" id="GEN05891.1"/>
    </source>
</evidence>
<accession>A0A511SVH3</accession>
<protein>
    <recommendedName>
        <fullName evidence="5">Lipoprotein</fullName>
    </recommendedName>
</protein>
<evidence type="ECO:0000313" key="2">
    <source>
        <dbReference type="EMBL" id="SET64332.1"/>
    </source>
</evidence>
<keyword evidence="3" id="KW-1185">Reference proteome</keyword>
<gene>
    <name evidence="1" type="ORF">MFU01_09280</name>
    <name evidence="2" type="ORF">SAMN05443572_102989</name>
</gene>
<evidence type="ECO:0000313" key="4">
    <source>
        <dbReference type="Proteomes" id="UP000321514"/>
    </source>
</evidence>
<reference evidence="1 4" key="2">
    <citation type="submission" date="2019-07" db="EMBL/GenBank/DDBJ databases">
        <title>Whole genome shotgun sequence of Myxococcus fulvus NBRC 100333.</title>
        <authorList>
            <person name="Hosoyama A."/>
            <person name="Uohara A."/>
            <person name="Ohji S."/>
            <person name="Ichikawa N."/>
        </authorList>
    </citation>
    <scope>NUCLEOTIDE SEQUENCE [LARGE SCALE GENOMIC DNA]</scope>
    <source>
        <strain evidence="1 4">NBRC 100333</strain>
    </source>
</reference>
<name>A0A511SVH3_MYXFU</name>
<dbReference type="EMBL" id="BJXR01000013">
    <property type="protein sequence ID" value="GEN05891.1"/>
    <property type="molecule type" value="Genomic_DNA"/>
</dbReference>
<dbReference type="EMBL" id="FOIB01000002">
    <property type="protein sequence ID" value="SET64332.1"/>
    <property type="molecule type" value="Genomic_DNA"/>
</dbReference>
<dbReference type="Proteomes" id="UP000183760">
    <property type="component" value="Unassembled WGS sequence"/>
</dbReference>
<dbReference type="RefSeq" id="WP_074951345.1">
    <property type="nucleotide sequence ID" value="NZ_BJXR01000013.1"/>
</dbReference>
<dbReference type="Proteomes" id="UP000321514">
    <property type="component" value="Unassembled WGS sequence"/>
</dbReference>